<name>A0A1I7TPU1_9PELO</name>
<proteinExistence type="predicted"/>
<dbReference type="Proteomes" id="UP000095282">
    <property type="component" value="Unplaced"/>
</dbReference>
<evidence type="ECO:0000313" key="2">
    <source>
        <dbReference type="WBParaSite" id="Csp11.Scaffold629.g10578.t1"/>
    </source>
</evidence>
<keyword evidence="1" id="KW-1185">Reference proteome</keyword>
<dbReference type="eggNOG" id="ENOG502TG95">
    <property type="taxonomic scope" value="Eukaryota"/>
</dbReference>
<dbReference type="STRING" id="1561998.A0A1I7TPU1"/>
<dbReference type="AlphaFoldDB" id="A0A1I7TPU1"/>
<dbReference type="WBParaSite" id="Csp11.Scaffold629.g10578.t1">
    <property type="protein sequence ID" value="Csp11.Scaffold629.g10578.t1"/>
    <property type="gene ID" value="Csp11.Scaffold629.g10578"/>
</dbReference>
<evidence type="ECO:0000313" key="1">
    <source>
        <dbReference type="Proteomes" id="UP000095282"/>
    </source>
</evidence>
<accession>A0A1I7TPU1</accession>
<protein>
    <submittedName>
        <fullName evidence="2">TLDc domain-containing protein</fullName>
    </submittedName>
</protein>
<organism evidence="1 2">
    <name type="scientific">Caenorhabditis tropicalis</name>
    <dbReference type="NCBI Taxonomy" id="1561998"/>
    <lineage>
        <taxon>Eukaryota</taxon>
        <taxon>Metazoa</taxon>
        <taxon>Ecdysozoa</taxon>
        <taxon>Nematoda</taxon>
        <taxon>Chromadorea</taxon>
        <taxon>Rhabditida</taxon>
        <taxon>Rhabditina</taxon>
        <taxon>Rhabditomorpha</taxon>
        <taxon>Rhabditoidea</taxon>
        <taxon>Rhabditidae</taxon>
        <taxon>Peloderinae</taxon>
        <taxon>Caenorhabditis</taxon>
    </lineage>
</organism>
<sequence length="101" mass="11387">MIELHSSTSKMFQHVLPSAEKAYHAIYHELDSKASGSGSTPMFGQLYVALIEDQFTFGGDMDEWPNSVFENNDRGCKPFMAANVHHLCADSYFLVHQDMVK</sequence>
<reference evidence="2" key="1">
    <citation type="submission" date="2016-11" db="UniProtKB">
        <authorList>
            <consortium name="WormBaseParasite"/>
        </authorList>
    </citation>
    <scope>IDENTIFICATION</scope>
</reference>